<dbReference type="InterPro" id="IPR000683">
    <property type="entry name" value="Gfo/Idh/MocA-like_OxRdtase_N"/>
</dbReference>
<accession>A0ABQ6YJP4</accession>
<dbReference type="InterPro" id="IPR050463">
    <property type="entry name" value="Gfo/Idh/MocA_oxidrdct_glycsds"/>
</dbReference>
<keyword evidence="1" id="KW-0560">Oxidoreductase</keyword>
<evidence type="ECO:0000259" key="3">
    <source>
        <dbReference type="Pfam" id="PF01408"/>
    </source>
</evidence>
<reference evidence="5 6" key="1">
    <citation type="submission" date="2019-07" db="EMBL/GenBank/DDBJ databases">
        <title>Genomic Encyclopedia of Type Strains, Phase IV (KMG-IV): sequencing the most valuable type-strain genomes for metagenomic binning, comparative biology and taxonomic classification.</title>
        <authorList>
            <person name="Goeker M."/>
        </authorList>
    </citation>
    <scope>NUCLEOTIDE SEQUENCE [LARGE SCALE GENOMIC DNA]</scope>
    <source>
        <strain evidence="5 6">DSM 44831</strain>
    </source>
</reference>
<evidence type="ECO:0000313" key="5">
    <source>
        <dbReference type="EMBL" id="KAF0846024.1"/>
    </source>
</evidence>
<dbReference type="InterPro" id="IPR036291">
    <property type="entry name" value="NAD(P)-bd_dom_sf"/>
</dbReference>
<feature type="domain" description="GFO/IDH/MocA-like oxidoreductase" evidence="4">
    <location>
        <begin position="131"/>
        <end position="250"/>
    </location>
</feature>
<evidence type="ECO:0000256" key="1">
    <source>
        <dbReference type="ARBA" id="ARBA00023002"/>
    </source>
</evidence>
<dbReference type="PANTHER" id="PTHR43818">
    <property type="entry name" value="BCDNA.GH03377"/>
    <property type="match status" value="1"/>
</dbReference>
<gene>
    <name evidence="5" type="ORF">FNL39_106419</name>
</gene>
<dbReference type="EMBL" id="VMSD01000006">
    <property type="protein sequence ID" value="KAF0846024.1"/>
    <property type="molecule type" value="Genomic_DNA"/>
</dbReference>
<keyword evidence="6" id="KW-1185">Reference proteome</keyword>
<dbReference type="SUPFAM" id="SSF55347">
    <property type="entry name" value="Glyceraldehyde-3-phosphate dehydrogenase-like, C-terminal domain"/>
    <property type="match status" value="1"/>
</dbReference>
<evidence type="ECO:0000259" key="4">
    <source>
        <dbReference type="Pfam" id="PF22725"/>
    </source>
</evidence>
<sequence length="353" mass="37702">MGQRMRVGVVGLRMGLYLATWCRRLGMEVVAACDRDPARRAEAGEILPEAVLFEEWVALLEYPIDAVVLANDFDEHAPLAIAFLDRGVHVLSESAACVDDRQAAALLAAEERSSATYSFAENYVFHPHVNLIRKALADGEIGRPTLVEADYLHAMSPEDVTGLIGDPAHWRGRIEPTAYCTHTLSPVLALTGQLPVEVSAYPVDTADARAAVVMVVRLSGGGLAISRHGFLQGEPDSHWSWVSVRGTEGLAESVRAPGDRAWSVRVRTEGWVAGAARDEERAPTPSTLPDGTPVEPKAEGTVHVLEGFRACVEDGAAPLIPVVPAVAASLVGVAGARSLREGSRPVAMPKLFG</sequence>
<proteinExistence type="predicted"/>
<evidence type="ECO:0000256" key="2">
    <source>
        <dbReference type="SAM" id="MobiDB-lite"/>
    </source>
</evidence>
<dbReference type="Proteomes" id="UP000798951">
    <property type="component" value="Unassembled WGS sequence"/>
</dbReference>
<feature type="region of interest" description="Disordered" evidence="2">
    <location>
        <begin position="274"/>
        <end position="297"/>
    </location>
</feature>
<dbReference type="PANTHER" id="PTHR43818:SF11">
    <property type="entry name" value="BCDNA.GH03377"/>
    <property type="match status" value="1"/>
</dbReference>
<dbReference type="Pfam" id="PF22725">
    <property type="entry name" value="GFO_IDH_MocA_C3"/>
    <property type="match status" value="1"/>
</dbReference>
<dbReference type="RefSeq" id="WP_236573560.1">
    <property type="nucleotide sequence ID" value="NZ_VMSD01000006.1"/>
</dbReference>
<name>A0ABQ6YJP4_9NOCA</name>
<dbReference type="SUPFAM" id="SSF51735">
    <property type="entry name" value="NAD(P)-binding Rossmann-fold domains"/>
    <property type="match status" value="1"/>
</dbReference>
<protein>
    <submittedName>
        <fullName evidence="5">Dehydrogenase</fullName>
    </submittedName>
</protein>
<evidence type="ECO:0000313" key="6">
    <source>
        <dbReference type="Proteomes" id="UP000798951"/>
    </source>
</evidence>
<dbReference type="Gene3D" id="3.30.360.10">
    <property type="entry name" value="Dihydrodipicolinate Reductase, domain 2"/>
    <property type="match status" value="1"/>
</dbReference>
<dbReference type="InterPro" id="IPR055170">
    <property type="entry name" value="GFO_IDH_MocA-like_dom"/>
</dbReference>
<organism evidence="5 6">
    <name type="scientific">Nocardia caishijiensis</name>
    <dbReference type="NCBI Taxonomy" id="184756"/>
    <lineage>
        <taxon>Bacteria</taxon>
        <taxon>Bacillati</taxon>
        <taxon>Actinomycetota</taxon>
        <taxon>Actinomycetes</taxon>
        <taxon>Mycobacteriales</taxon>
        <taxon>Nocardiaceae</taxon>
        <taxon>Nocardia</taxon>
    </lineage>
</organism>
<dbReference type="Gene3D" id="3.40.50.720">
    <property type="entry name" value="NAD(P)-binding Rossmann-like Domain"/>
    <property type="match status" value="1"/>
</dbReference>
<comment type="caution">
    <text evidence="5">The sequence shown here is derived from an EMBL/GenBank/DDBJ whole genome shotgun (WGS) entry which is preliminary data.</text>
</comment>
<feature type="domain" description="Gfo/Idh/MocA-like oxidoreductase N-terminal" evidence="3">
    <location>
        <begin position="5"/>
        <end position="118"/>
    </location>
</feature>
<dbReference type="Pfam" id="PF01408">
    <property type="entry name" value="GFO_IDH_MocA"/>
    <property type="match status" value="1"/>
</dbReference>